<feature type="binding site" evidence="11">
    <location>
        <position position="81"/>
    </location>
    <ligand>
        <name>substrate</name>
    </ligand>
</feature>
<dbReference type="SFLD" id="SFLDG01135">
    <property type="entry name" value="C1.5.6:_HAD__Beta-PGM__Phospha"/>
    <property type="match status" value="1"/>
</dbReference>
<evidence type="ECO:0000256" key="4">
    <source>
        <dbReference type="ARBA" id="ARBA00022842"/>
    </source>
</evidence>
<feature type="active site" description="Proton donor/acceptor" evidence="10">
    <location>
        <position position="13"/>
    </location>
</feature>
<evidence type="ECO:0000313" key="14">
    <source>
        <dbReference type="EMBL" id="KRL12267.1"/>
    </source>
</evidence>
<evidence type="ECO:0000256" key="5">
    <source>
        <dbReference type="ARBA" id="ARBA00023235"/>
    </source>
</evidence>
<evidence type="ECO:0000256" key="11">
    <source>
        <dbReference type="PIRSR" id="PIRSR610972-2"/>
    </source>
</evidence>
<dbReference type="InterPro" id="IPR010976">
    <property type="entry name" value="B-phosphoglucomutase_hydrolase"/>
</dbReference>
<dbReference type="NCBIfam" id="TIGR02009">
    <property type="entry name" value="PGMB-YQAB-SF"/>
    <property type="match status" value="1"/>
</dbReference>
<feature type="site" description="Important for catalytic activity and assists the phosphoryl transfer reaction to Asp8 by balancing charge and orienting the reacting groups" evidence="13">
    <location>
        <position position="119"/>
    </location>
</feature>
<evidence type="ECO:0000256" key="9">
    <source>
        <dbReference type="ARBA" id="ARBA00044991"/>
    </source>
</evidence>
<evidence type="ECO:0000256" key="8">
    <source>
        <dbReference type="ARBA" id="ARBA00044968"/>
    </source>
</evidence>
<evidence type="ECO:0000256" key="3">
    <source>
        <dbReference type="ARBA" id="ARBA00022723"/>
    </source>
</evidence>
<dbReference type="Gene3D" id="3.40.50.1000">
    <property type="entry name" value="HAD superfamily/HAD-like"/>
    <property type="match status" value="1"/>
</dbReference>
<feature type="binding site" evidence="11">
    <location>
        <begin position="119"/>
        <end position="123"/>
    </location>
    <ligand>
        <name>substrate</name>
    </ligand>
</feature>
<feature type="binding site" evidence="11">
    <location>
        <begin position="11"/>
        <end position="13"/>
    </location>
    <ligand>
        <name>substrate</name>
    </ligand>
</feature>
<dbReference type="InterPro" id="IPR036412">
    <property type="entry name" value="HAD-like_sf"/>
</dbReference>
<dbReference type="SFLD" id="SFLDG01129">
    <property type="entry name" value="C1.5:_HAD__Beta-PGM__Phosphata"/>
    <property type="match status" value="1"/>
</dbReference>
<feature type="binding site" evidence="11">
    <location>
        <begin position="47"/>
        <end position="52"/>
    </location>
    <ligand>
        <name>substrate</name>
    </ligand>
</feature>
<organism evidence="14 15">
    <name type="scientific">Schleiferilactobacillus perolens DSM 12744</name>
    <dbReference type="NCBI Taxonomy" id="1423792"/>
    <lineage>
        <taxon>Bacteria</taxon>
        <taxon>Bacillati</taxon>
        <taxon>Bacillota</taxon>
        <taxon>Bacilli</taxon>
        <taxon>Lactobacillales</taxon>
        <taxon>Lactobacillaceae</taxon>
        <taxon>Schleiferilactobacillus</taxon>
    </lineage>
</organism>
<keyword evidence="3 12" id="KW-0479">Metal-binding</keyword>
<feature type="site" description="Important for catalytic activity and assists the phosphoryl transfer reaction to Asp8 by balancing charge and orienting the reacting groups" evidence="13">
    <location>
        <position position="150"/>
    </location>
</feature>
<evidence type="ECO:0000256" key="2">
    <source>
        <dbReference type="ARBA" id="ARBA00022553"/>
    </source>
</evidence>
<dbReference type="SFLD" id="SFLDF00046">
    <property type="entry name" value="beta-phosphoglucomutase"/>
    <property type="match status" value="1"/>
</dbReference>
<dbReference type="InterPro" id="IPR006439">
    <property type="entry name" value="HAD-SF_hydro_IA"/>
</dbReference>
<feature type="binding site" evidence="11">
    <location>
        <position position="27"/>
    </location>
    <ligand>
        <name>substrate</name>
    </ligand>
</feature>
<feature type="binding site" evidence="12">
    <location>
        <position position="175"/>
    </location>
    <ligand>
        <name>Mg(2+)</name>
        <dbReference type="ChEBI" id="CHEBI:18420"/>
    </ligand>
</feature>
<accession>A0A0R1N668</accession>
<dbReference type="EMBL" id="AZEC01000009">
    <property type="protein sequence ID" value="KRL12267.1"/>
    <property type="molecule type" value="Genomic_DNA"/>
</dbReference>
<dbReference type="InterPro" id="IPR023214">
    <property type="entry name" value="HAD_sf"/>
</dbReference>
<dbReference type="PATRIC" id="fig|1423792.3.peg.3231"/>
<dbReference type="NCBIfam" id="TIGR01990">
    <property type="entry name" value="bPGM"/>
    <property type="match status" value="1"/>
</dbReference>
<keyword evidence="6" id="KW-0119">Carbohydrate metabolism</keyword>
<feature type="active site" description="Nucleophile" evidence="10">
    <location>
        <position position="11"/>
    </location>
</feature>
<dbReference type="NCBIfam" id="TIGR01509">
    <property type="entry name" value="HAD-SF-IA-v3"/>
    <property type="match status" value="1"/>
</dbReference>
<feature type="binding site" evidence="12">
    <location>
        <position position="174"/>
    </location>
    <ligand>
        <name>Mg(2+)</name>
        <dbReference type="ChEBI" id="CHEBI:18420"/>
    </ligand>
</feature>
<feature type="binding site" evidence="11">
    <location>
        <position position="55"/>
    </location>
    <ligand>
        <name>substrate</name>
    </ligand>
</feature>
<evidence type="ECO:0000256" key="6">
    <source>
        <dbReference type="ARBA" id="ARBA00023277"/>
    </source>
</evidence>
<keyword evidence="15" id="KW-1185">Reference proteome</keyword>
<evidence type="ECO:0000256" key="13">
    <source>
        <dbReference type="PIRSR" id="PIRSR610972-4"/>
    </source>
</evidence>
<dbReference type="STRING" id="1423792.FD09_GL003137"/>
<dbReference type="PANTHER" id="PTHR46193">
    <property type="entry name" value="6-PHOSPHOGLUCONATE PHOSPHATASE"/>
    <property type="match status" value="1"/>
</dbReference>
<reference evidence="14 15" key="1">
    <citation type="journal article" date="2015" name="Genome Announc.">
        <title>Expanding the biotechnology potential of lactobacilli through comparative genomics of 213 strains and associated genera.</title>
        <authorList>
            <person name="Sun Z."/>
            <person name="Harris H.M."/>
            <person name="McCann A."/>
            <person name="Guo C."/>
            <person name="Argimon S."/>
            <person name="Zhang W."/>
            <person name="Yang X."/>
            <person name="Jeffery I.B."/>
            <person name="Cooney J.C."/>
            <person name="Kagawa T.F."/>
            <person name="Liu W."/>
            <person name="Song Y."/>
            <person name="Salvetti E."/>
            <person name="Wrobel A."/>
            <person name="Rasinkangas P."/>
            <person name="Parkhill J."/>
            <person name="Rea M.C."/>
            <person name="O'Sullivan O."/>
            <person name="Ritari J."/>
            <person name="Douillard F.P."/>
            <person name="Paul Ross R."/>
            <person name="Yang R."/>
            <person name="Briner A.E."/>
            <person name="Felis G.E."/>
            <person name="de Vos W.M."/>
            <person name="Barrangou R."/>
            <person name="Klaenhammer T.R."/>
            <person name="Caufield P.W."/>
            <person name="Cui Y."/>
            <person name="Zhang H."/>
            <person name="O'Toole P.W."/>
        </authorList>
    </citation>
    <scope>NUCLEOTIDE SEQUENCE [LARGE SCALE GENOMIC DNA]</scope>
    <source>
        <strain evidence="14 15">DSM 12744</strain>
    </source>
</reference>
<feature type="binding site" evidence="11">
    <location>
        <position position="150"/>
    </location>
    <ligand>
        <name>substrate</name>
    </ligand>
</feature>
<evidence type="ECO:0000256" key="7">
    <source>
        <dbReference type="ARBA" id="ARBA00044926"/>
    </source>
</evidence>
<keyword evidence="2" id="KW-0597">Phosphoprotein</keyword>
<feature type="binding site" evidence="12">
    <location>
        <position position="13"/>
    </location>
    <ligand>
        <name>Mg(2+)</name>
        <dbReference type="ChEBI" id="CHEBI:18420"/>
    </ligand>
</feature>
<evidence type="ECO:0000256" key="10">
    <source>
        <dbReference type="PIRSR" id="PIRSR610972-1"/>
    </source>
</evidence>
<dbReference type="Gene3D" id="1.10.150.240">
    <property type="entry name" value="Putative phosphatase, domain 2"/>
    <property type="match status" value="1"/>
</dbReference>
<evidence type="ECO:0000313" key="15">
    <source>
        <dbReference type="Proteomes" id="UP000051330"/>
    </source>
</evidence>
<dbReference type="InterPro" id="IPR023198">
    <property type="entry name" value="PGP-like_dom2"/>
</dbReference>
<dbReference type="PANTHER" id="PTHR46193:SF18">
    <property type="entry name" value="HEXITOL PHOSPHATASE B"/>
    <property type="match status" value="1"/>
</dbReference>
<dbReference type="GO" id="GO:0005975">
    <property type="term" value="P:carbohydrate metabolic process"/>
    <property type="evidence" value="ECO:0007669"/>
    <property type="project" value="InterPro"/>
</dbReference>
<dbReference type="InterPro" id="IPR051600">
    <property type="entry name" value="Beta-PGM-like"/>
</dbReference>
<feature type="binding site" evidence="12">
    <location>
        <position position="11"/>
    </location>
    <ligand>
        <name>Mg(2+)</name>
        <dbReference type="ChEBI" id="CHEBI:18420"/>
    </ligand>
</feature>
<dbReference type="EC" id="5.4.2.6" evidence="8"/>
<proteinExistence type="inferred from homology"/>
<dbReference type="CDD" id="cd02598">
    <property type="entry name" value="HAD_BPGM"/>
    <property type="match status" value="1"/>
</dbReference>
<evidence type="ECO:0000256" key="12">
    <source>
        <dbReference type="PIRSR" id="PIRSR610972-3"/>
    </source>
</evidence>
<dbReference type="AlphaFoldDB" id="A0A0R1N668"/>
<protein>
    <recommendedName>
        <fullName evidence="9">Beta-phosphoglucomutase</fullName>
        <ecNumber evidence="8">5.4.2.6</ecNumber>
    </recommendedName>
</protein>
<dbReference type="Proteomes" id="UP000051330">
    <property type="component" value="Unassembled WGS sequence"/>
</dbReference>
<gene>
    <name evidence="14" type="ORF">FD09_GL003137</name>
</gene>
<dbReference type="SFLD" id="SFLDS00003">
    <property type="entry name" value="Haloacid_Dehalogenase"/>
    <property type="match status" value="1"/>
</dbReference>
<evidence type="ECO:0000256" key="1">
    <source>
        <dbReference type="ARBA" id="ARBA00006171"/>
    </source>
</evidence>
<comment type="similarity">
    <text evidence="1">Belongs to the HAD-like hydrolase superfamily. CbbY/CbbZ/Gph/YieH family.</text>
</comment>
<dbReference type="GO" id="GO:0008801">
    <property type="term" value="F:beta-phosphoglucomutase activity"/>
    <property type="evidence" value="ECO:0007669"/>
    <property type="project" value="UniProtKB-EC"/>
</dbReference>
<sequence length="226" mass="24568">MDELLKGFVFDLDGIITDTAKYHYAAWKRVAQDELGITINPAVNEHLKGVSRMDSLNVILKFGHKENAYTDTEKAEFASEKNDLYKSLIQQMTPDDILPGIADFLKAITAKGYPMALASASRNAPFIIDRLQLAEYFSAIVDPATLTKGKPDPEIFERAADLIHLPYAETVGIEDAVAGIEGIQAAGMFAVGVGSPDVLGKADLLFPDTAHLNLAQIETAFNAARK</sequence>
<comment type="caution">
    <text evidence="14">The sequence shown here is derived from an EMBL/GenBank/DDBJ whole genome shotgun (WGS) entry which is preliminary data.</text>
</comment>
<dbReference type="InterPro" id="IPR010972">
    <property type="entry name" value="Beta-PGM"/>
</dbReference>
<dbReference type="SUPFAM" id="SSF56784">
    <property type="entry name" value="HAD-like"/>
    <property type="match status" value="1"/>
</dbReference>
<keyword evidence="4 12" id="KW-0460">Magnesium</keyword>
<dbReference type="Pfam" id="PF00702">
    <property type="entry name" value="Hydrolase"/>
    <property type="match status" value="1"/>
</dbReference>
<dbReference type="GO" id="GO:0000287">
    <property type="term" value="F:magnesium ion binding"/>
    <property type="evidence" value="ECO:0007669"/>
    <property type="project" value="InterPro"/>
</dbReference>
<name>A0A0R1N668_9LACO</name>
<keyword evidence="5" id="KW-0413">Isomerase</keyword>
<comment type="catalytic activity">
    <reaction evidence="7">
        <text>beta-D-glucose 1-phosphate = beta-D-glucose 6-phosphate</text>
        <dbReference type="Rhea" id="RHEA:20113"/>
        <dbReference type="ChEBI" id="CHEBI:57684"/>
        <dbReference type="ChEBI" id="CHEBI:58247"/>
        <dbReference type="EC" id="5.4.2.6"/>
    </reaction>
</comment>
<comment type="cofactor">
    <cofactor evidence="12">
        <name>Mg(2+)</name>
        <dbReference type="ChEBI" id="CHEBI:18420"/>
    </cofactor>
    <text evidence="12">Binds 2 magnesium ions per subunit.</text>
</comment>